<dbReference type="AlphaFoldDB" id="A0A848D0I6"/>
<dbReference type="RefSeq" id="WP_021621817.1">
    <property type="nucleotide sequence ID" value="NZ_CABKST010000148.1"/>
</dbReference>
<evidence type="ECO:0000313" key="1">
    <source>
        <dbReference type="EMBL" id="NMF00909.1"/>
    </source>
</evidence>
<protein>
    <submittedName>
        <fullName evidence="1">Uncharacterized protein</fullName>
    </submittedName>
</protein>
<dbReference type="Proteomes" id="UP000561326">
    <property type="component" value="Unassembled WGS sequence"/>
</dbReference>
<name>A0A848D0I6_ANEAE</name>
<proteinExistence type="predicted"/>
<evidence type="ECO:0000313" key="2">
    <source>
        <dbReference type="Proteomes" id="UP000561326"/>
    </source>
</evidence>
<comment type="caution">
    <text evidence="1">The sequence shown here is derived from an EMBL/GenBank/DDBJ whole genome shotgun (WGS) entry which is preliminary data.</text>
</comment>
<dbReference type="GeneID" id="92839407"/>
<dbReference type="OrthoDB" id="2613601at2"/>
<organism evidence="1 2">
    <name type="scientific">Aneurinibacillus aneurinilyticus</name>
    <name type="common">Bacillus aneurinolyticus</name>
    <dbReference type="NCBI Taxonomy" id="1391"/>
    <lineage>
        <taxon>Bacteria</taxon>
        <taxon>Bacillati</taxon>
        <taxon>Bacillota</taxon>
        <taxon>Bacilli</taxon>
        <taxon>Bacillales</taxon>
        <taxon>Paenibacillaceae</taxon>
        <taxon>Aneurinibacillus group</taxon>
        <taxon>Aneurinibacillus</taxon>
    </lineage>
</organism>
<reference evidence="1 2" key="1">
    <citation type="submission" date="2020-04" db="EMBL/GenBank/DDBJ databases">
        <authorList>
            <person name="Hitch T.C.A."/>
            <person name="Wylensek D."/>
            <person name="Clavel T."/>
        </authorList>
    </citation>
    <scope>NUCLEOTIDE SEQUENCE [LARGE SCALE GENOMIC DNA]</scope>
    <source>
        <strain evidence="1 2">WB01_D5_05</strain>
    </source>
</reference>
<dbReference type="EMBL" id="JABAGO010000058">
    <property type="protein sequence ID" value="NMF00909.1"/>
    <property type="molecule type" value="Genomic_DNA"/>
</dbReference>
<sequence>MKILINDERLSLVDNEAGRDIWMKWDDVYAIHYYKLDCITEIITCLEFDYENGEYLEVNSTNEGWEDLIQHLHKHISIQQENWRLNMLNCQPDDGGDTIYRKM</sequence>
<accession>A0A848D0I6</accession>
<gene>
    <name evidence="1" type="ORF">HF838_22060</name>
</gene>